<evidence type="ECO:0000313" key="2">
    <source>
        <dbReference type="EMBL" id="CAL8148544.1"/>
    </source>
</evidence>
<evidence type="ECO:0000313" key="3">
    <source>
        <dbReference type="Proteomes" id="UP001642540"/>
    </source>
</evidence>
<evidence type="ECO:0000256" key="1">
    <source>
        <dbReference type="SAM" id="Coils"/>
    </source>
</evidence>
<organism evidence="2 3">
    <name type="scientific">Orchesella dallaii</name>
    <dbReference type="NCBI Taxonomy" id="48710"/>
    <lineage>
        <taxon>Eukaryota</taxon>
        <taxon>Metazoa</taxon>
        <taxon>Ecdysozoa</taxon>
        <taxon>Arthropoda</taxon>
        <taxon>Hexapoda</taxon>
        <taxon>Collembola</taxon>
        <taxon>Entomobryomorpha</taxon>
        <taxon>Entomobryoidea</taxon>
        <taxon>Orchesellidae</taxon>
        <taxon>Orchesellinae</taxon>
        <taxon>Orchesella</taxon>
    </lineage>
</organism>
<reference evidence="2 3" key="1">
    <citation type="submission" date="2024-08" db="EMBL/GenBank/DDBJ databases">
        <authorList>
            <person name="Cucini C."/>
            <person name="Frati F."/>
        </authorList>
    </citation>
    <scope>NUCLEOTIDE SEQUENCE [LARGE SCALE GENOMIC DNA]</scope>
</reference>
<comment type="caution">
    <text evidence="2">The sequence shown here is derived from an EMBL/GenBank/DDBJ whole genome shotgun (WGS) entry which is preliminary data.</text>
</comment>
<name>A0ABP1S9W6_9HEXA</name>
<keyword evidence="1" id="KW-0175">Coiled coil</keyword>
<gene>
    <name evidence="2" type="ORF">ODALV1_LOCUS31454</name>
</gene>
<sequence length="141" mass="15911">MEDEFNDAEARNAGLVEKDKDNKVALRKLKAEKENIELSLKAADEQNQILKSSHDKLANKYKKLKSLAEEALPGYDMFTQHAAKLFGNLSPNPELNKDSSQYGFTDSELIYIASETENKRSFDSDDELGDLAIDESPLKRK</sequence>
<dbReference type="EMBL" id="CAXLJM020000172">
    <property type="protein sequence ID" value="CAL8148544.1"/>
    <property type="molecule type" value="Genomic_DNA"/>
</dbReference>
<protein>
    <submittedName>
        <fullName evidence="2">Uncharacterized protein</fullName>
    </submittedName>
</protein>
<proteinExistence type="predicted"/>
<accession>A0ABP1S9W6</accession>
<feature type="coiled-coil region" evidence="1">
    <location>
        <begin position="26"/>
        <end position="60"/>
    </location>
</feature>
<keyword evidence="3" id="KW-1185">Reference proteome</keyword>
<dbReference type="Proteomes" id="UP001642540">
    <property type="component" value="Unassembled WGS sequence"/>
</dbReference>